<reference evidence="2 3" key="2">
    <citation type="journal article" date="2010" name="Nucleic Acids Res.">
        <title>BeetleBase in 2010: revisions to provide comprehensive genomic information for Tribolium castaneum.</title>
        <authorList>
            <person name="Kim H.S."/>
            <person name="Murphy T."/>
            <person name="Xia J."/>
            <person name="Caragea D."/>
            <person name="Park Y."/>
            <person name="Beeman R.W."/>
            <person name="Lorenzen M.D."/>
            <person name="Butcher S."/>
            <person name="Manak J.R."/>
            <person name="Brown S.J."/>
        </authorList>
    </citation>
    <scope>GENOME REANNOTATION</scope>
    <source>
        <strain evidence="2 3">Georgia GA2</strain>
    </source>
</reference>
<keyword evidence="3" id="KW-1185">Reference proteome</keyword>
<gene>
    <name evidence="2" type="primary">GLEAN_03508</name>
    <name evidence="2" type="ORF">TcasGA2_TC003508</name>
</gene>
<dbReference type="AlphaFoldDB" id="D6WHB3"/>
<reference evidence="2 3" key="1">
    <citation type="journal article" date="2008" name="Nature">
        <title>The genome of the model beetle and pest Tribolium castaneum.</title>
        <authorList>
            <consortium name="Tribolium Genome Sequencing Consortium"/>
            <person name="Richards S."/>
            <person name="Gibbs R.A."/>
            <person name="Weinstock G.M."/>
            <person name="Brown S.J."/>
            <person name="Denell R."/>
            <person name="Beeman R.W."/>
            <person name="Gibbs R."/>
            <person name="Beeman R.W."/>
            <person name="Brown S.J."/>
            <person name="Bucher G."/>
            <person name="Friedrich M."/>
            <person name="Grimmelikhuijzen C.J."/>
            <person name="Klingler M."/>
            <person name="Lorenzen M."/>
            <person name="Richards S."/>
            <person name="Roth S."/>
            <person name="Schroder R."/>
            <person name="Tautz D."/>
            <person name="Zdobnov E.M."/>
            <person name="Muzny D."/>
            <person name="Gibbs R.A."/>
            <person name="Weinstock G.M."/>
            <person name="Attaway T."/>
            <person name="Bell S."/>
            <person name="Buhay C.J."/>
            <person name="Chandrabose M.N."/>
            <person name="Chavez D."/>
            <person name="Clerk-Blankenburg K.P."/>
            <person name="Cree A."/>
            <person name="Dao M."/>
            <person name="Davis C."/>
            <person name="Chacko J."/>
            <person name="Dinh H."/>
            <person name="Dugan-Rocha S."/>
            <person name="Fowler G."/>
            <person name="Garner T.T."/>
            <person name="Garnes J."/>
            <person name="Gnirke A."/>
            <person name="Hawes A."/>
            <person name="Hernandez J."/>
            <person name="Hines S."/>
            <person name="Holder M."/>
            <person name="Hume J."/>
            <person name="Jhangiani S.N."/>
            <person name="Joshi V."/>
            <person name="Khan Z.M."/>
            <person name="Jackson L."/>
            <person name="Kovar C."/>
            <person name="Kowis A."/>
            <person name="Lee S."/>
            <person name="Lewis L.R."/>
            <person name="Margolis J."/>
            <person name="Morgan M."/>
            <person name="Nazareth L.V."/>
            <person name="Nguyen N."/>
            <person name="Okwuonu G."/>
            <person name="Parker D."/>
            <person name="Richards S."/>
            <person name="Ruiz S.J."/>
            <person name="Santibanez J."/>
            <person name="Savard J."/>
            <person name="Scherer S.E."/>
            <person name="Schneider B."/>
            <person name="Sodergren E."/>
            <person name="Tautz D."/>
            <person name="Vattahil S."/>
            <person name="Villasana D."/>
            <person name="White C.S."/>
            <person name="Wright R."/>
            <person name="Park Y."/>
            <person name="Beeman R.W."/>
            <person name="Lord J."/>
            <person name="Oppert B."/>
            <person name="Lorenzen M."/>
            <person name="Brown S."/>
            <person name="Wang L."/>
            <person name="Savard J."/>
            <person name="Tautz D."/>
            <person name="Richards S."/>
            <person name="Weinstock G."/>
            <person name="Gibbs R.A."/>
            <person name="Liu Y."/>
            <person name="Worley K."/>
            <person name="Weinstock G."/>
            <person name="Elsik C.G."/>
            <person name="Reese J.T."/>
            <person name="Elhaik E."/>
            <person name="Landan G."/>
            <person name="Graur D."/>
            <person name="Arensburger P."/>
            <person name="Atkinson P."/>
            <person name="Beeman R.W."/>
            <person name="Beidler J."/>
            <person name="Brown S.J."/>
            <person name="Demuth J.P."/>
            <person name="Drury D.W."/>
            <person name="Du Y.Z."/>
            <person name="Fujiwara H."/>
            <person name="Lorenzen M."/>
            <person name="Maselli V."/>
            <person name="Osanai M."/>
            <person name="Park Y."/>
            <person name="Robertson H.M."/>
            <person name="Tu Z."/>
            <person name="Wang J.J."/>
            <person name="Wang S."/>
            <person name="Richards S."/>
            <person name="Song H."/>
            <person name="Zhang L."/>
            <person name="Sodergren E."/>
            <person name="Werner D."/>
            <person name="Stanke M."/>
            <person name="Morgenstern B."/>
            <person name="Solovyev V."/>
            <person name="Kosarev P."/>
            <person name="Brown G."/>
            <person name="Chen H.C."/>
            <person name="Ermolaeva O."/>
            <person name="Hlavina W."/>
            <person name="Kapustin Y."/>
            <person name="Kiryutin B."/>
            <person name="Kitts P."/>
            <person name="Maglott D."/>
            <person name="Pruitt K."/>
            <person name="Sapojnikov V."/>
            <person name="Souvorov A."/>
            <person name="Mackey A.J."/>
            <person name="Waterhouse R.M."/>
            <person name="Wyder S."/>
            <person name="Zdobnov E.M."/>
            <person name="Zdobnov E.M."/>
            <person name="Wyder S."/>
            <person name="Kriventseva E.V."/>
            <person name="Kadowaki T."/>
            <person name="Bork P."/>
            <person name="Aranda M."/>
            <person name="Bao R."/>
            <person name="Beermann A."/>
            <person name="Berns N."/>
            <person name="Bolognesi R."/>
            <person name="Bonneton F."/>
            <person name="Bopp D."/>
            <person name="Brown S.J."/>
            <person name="Bucher G."/>
            <person name="Butts T."/>
            <person name="Chaumot A."/>
            <person name="Denell R.E."/>
            <person name="Ferrier D.E."/>
            <person name="Friedrich M."/>
            <person name="Gordon C.M."/>
            <person name="Jindra M."/>
            <person name="Klingler M."/>
            <person name="Lan Q."/>
            <person name="Lattorff H.M."/>
            <person name="Laudet V."/>
            <person name="von Levetsow C."/>
            <person name="Liu Z."/>
            <person name="Lutz R."/>
            <person name="Lynch J.A."/>
            <person name="da Fonseca R.N."/>
            <person name="Posnien N."/>
            <person name="Reuter R."/>
            <person name="Roth S."/>
            <person name="Savard J."/>
            <person name="Schinko J.B."/>
            <person name="Schmitt C."/>
            <person name="Schoppmeier M."/>
            <person name="Schroder R."/>
            <person name="Shippy T.D."/>
            <person name="Simonnet F."/>
            <person name="Marques-Souza H."/>
            <person name="Tautz D."/>
            <person name="Tomoyasu Y."/>
            <person name="Trauner J."/>
            <person name="Van der Zee M."/>
            <person name="Vervoort M."/>
            <person name="Wittkopp N."/>
            <person name="Wimmer E.A."/>
            <person name="Yang X."/>
            <person name="Jones A.K."/>
            <person name="Sattelle D.B."/>
            <person name="Ebert P.R."/>
            <person name="Nelson D."/>
            <person name="Scott J.G."/>
            <person name="Beeman R.W."/>
            <person name="Muthukrishnan S."/>
            <person name="Kramer K.J."/>
            <person name="Arakane Y."/>
            <person name="Beeman R.W."/>
            <person name="Zhu Q."/>
            <person name="Hogenkamp D."/>
            <person name="Dixit R."/>
            <person name="Oppert B."/>
            <person name="Jiang H."/>
            <person name="Zou Z."/>
            <person name="Marshall J."/>
            <person name="Elpidina E."/>
            <person name="Vinokurov K."/>
            <person name="Oppert C."/>
            <person name="Zou Z."/>
            <person name="Evans J."/>
            <person name="Lu Z."/>
            <person name="Zhao P."/>
            <person name="Sumathipala N."/>
            <person name="Altincicek B."/>
            <person name="Vilcinskas A."/>
            <person name="Williams M."/>
            <person name="Hultmark D."/>
            <person name="Hetru C."/>
            <person name="Jiang H."/>
            <person name="Grimmelikhuijzen C.J."/>
            <person name="Hauser F."/>
            <person name="Cazzamali G."/>
            <person name="Williamson M."/>
            <person name="Park Y."/>
            <person name="Li B."/>
            <person name="Tanaka Y."/>
            <person name="Predel R."/>
            <person name="Neupert S."/>
            <person name="Schachtner J."/>
            <person name="Verleyen P."/>
            <person name="Raible F."/>
            <person name="Bork P."/>
            <person name="Friedrich M."/>
            <person name="Walden K.K."/>
            <person name="Robertson H.M."/>
            <person name="Angeli S."/>
            <person name="Foret S."/>
            <person name="Bucher G."/>
            <person name="Schuetz S."/>
            <person name="Maleszka R."/>
            <person name="Wimmer E.A."/>
            <person name="Beeman R.W."/>
            <person name="Lorenzen M."/>
            <person name="Tomoyasu Y."/>
            <person name="Miller S.C."/>
            <person name="Grossmann D."/>
            <person name="Bucher G."/>
        </authorList>
    </citation>
    <scope>NUCLEOTIDE SEQUENCE [LARGE SCALE GENOMIC DNA]</scope>
    <source>
        <strain evidence="2 3">Georgia GA2</strain>
    </source>
</reference>
<organism evidence="2 3">
    <name type="scientific">Tribolium castaneum</name>
    <name type="common">Red flour beetle</name>
    <dbReference type="NCBI Taxonomy" id="7070"/>
    <lineage>
        <taxon>Eukaryota</taxon>
        <taxon>Metazoa</taxon>
        <taxon>Ecdysozoa</taxon>
        <taxon>Arthropoda</taxon>
        <taxon>Hexapoda</taxon>
        <taxon>Insecta</taxon>
        <taxon>Pterygota</taxon>
        <taxon>Neoptera</taxon>
        <taxon>Endopterygota</taxon>
        <taxon>Coleoptera</taxon>
        <taxon>Polyphaga</taxon>
        <taxon>Cucujiformia</taxon>
        <taxon>Tenebrionidae</taxon>
        <taxon>Tenebrionidae incertae sedis</taxon>
        <taxon>Tribolium</taxon>
    </lineage>
</organism>
<dbReference type="InParanoid" id="D6WHB3"/>
<evidence type="ECO:0000313" key="3">
    <source>
        <dbReference type="Proteomes" id="UP000007266"/>
    </source>
</evidence>
<dbReference type="Proteomes" id="UP000007266">
    <property type="component" value="Linkage group 3"/>
</dbReference>
<proteinExistence type="predicted"/>
<evidence type="ECO:0000256" key="1">
    <source>
        <dbReference type="SAM" id="MobiDB-lite"/>
    </source>
</evidence>
<dbReference type="HOGENOM" id="CLU_2906980_0_0_1"/>
<feature type="compositionally biased region" description="Polar residues" evidence="1">
    <location>
        <begin position="1"/>
        <end position="31"/>
    </location>
</feature>
<evidence type="ECO:0000313" key="2">
    <source>
        <dbReference type="EMBL" id="EFA00632.1"/>
    </source>
</evidence>
<feature type="region of interest" description="Disordered" evidence="1">
    <location>
        <begin position="1"/>
        <end position="62"/>
    </location>
</feature>
<sequence length="62" mass="6929">MSASQEQMNTKVTENNTSENVEGGDQQTESSDTPKKRSKRSLYDGPGRKNAAYDGIEEEEFQ</sequence>
<protein>
    <submittedName>
        <fullName evidence="2">Uncharacterized protein</fullName>
    </submittedName>
</protein>
<accession>D6WHB3</accession>
<dbReference type="EMBL" id="KQ971321">
    <property type="protein sequence ID" value="EFA00632.1"/>
    <property type="molecule type" value="Genomic_DNA"/>
</dbReference>
<name>D6WHB3_TRICA</name>